<feature type="transmembrane region" description="Helical" evidence="9">
    <location>
        <begin position="379"/>
        <end position="400"/>
    </location>
</feature>
<dbReference type="Pfam" id="PF13727">
    <property type="entry name" value="CoA_binding_3"/>
    <property type="match status" value="1"/>
</dbReference>
<evidence type="ECO:0000256" key="2">
    <source>
        <dbReference type="ARBA" id="ARBA00006464"/>
    </source>
</evidence>
<dbReference type="Pfam" id="PF02397">
    <property type="entry name" value="Bac_transf"/>
    <property type="match status" value="1"/>
</dbReference>
<dbReference type="InterPro" id="IPR036291">
    <property type="entry name" value="NAD(P)-bd_dom_sf"/>
</dbReference>
<feature type="region of interest" description="Disordered" evidence="8">
    <location>
        <begin position="1"/>
        <end position="84"/>
    </location>
</feature>
<evidence type="ECO:0000256" key="6">
    <source>
        <dbReference type="ARBA" id="ARBA00023136"/>
    </source>
</evidence>
<dbReference type="SUPFAM" id="SSF51735">
    <property type="entry name" value="NAD(P)-binding Rossmann-fold domains"/>
    <property type="match status" value="1"/>
</dbReference>
<keyword evidence="7" id="KW-0270">Exopolysaccharide synthesis</keyword>
<dbReference type="PANTHER" id="PTHR30576:SF0">
    <property type="entry name" value="UNDECAPRENYL-PHOSPHATE N-ACETYLGALACTOSAMINYL 1-PHOSPHATE TRANSFERASE-RELATED"/>
    <property type="match status" value="1"/>
</dbReference>
<dbReference type="RefSeq" id="WP_235860451.1">
    <property type="nucleotide sequence ID" value="NZ_FRBW01000001.1"/>
</dbReference>
<dbReference type="PANTHER" id="PTHR30576">
    <property type="entry name" value="COLANIC BIOSYNTHESIS UDP-GLUCOSE LIPID CARRIER TRANSFERASE"/>
    <property type="match status" value="1"/>
</dbReference>
<evidence type="ECO:0000256" key="5">
    <source>
        <dbReference type="ARBA" id="ARBA00022989"/>
    </source>
</evidence>
<sequence length="568" mass="62670">MTVPASRHGNQPPYEPSEDDMKKQDPAAPDSTPDSTPDRSAPELRKHLTSNLRAQNAAPPPPPQAANQQPGQEDKGRDQAADAAQATLSAEALRVAETLDDNAVSVPVLAGTVRLADMFVIIASAVIAFLTATEGFAFGIGNAVAIGLAIIFALAFFQAGDAYQVSIMRKGLAQTGRVAGGWVLVFVIFALVKSTSSFGIYLNQNWIGSWFVYGLAGLIAVRFGFNRLVRHYMDSGRLERRAIIVGGGNAAADLIHELESQPENDIRICGIFDDRNNDRSPAVVAGYPKLGNIAALVEFCRLARIDMLIVCIPLRAEKRVLELLRRLWVLPVDIRLSAHTDKMKFRNRGASFIGSVPFVDVVEKPITDWDMVAKRVFDIFFASLSLVVLSPVMLAAAIAIKLDSKGPVIFRQKRYGFNNEVIDVLKFRSMYTDKTDAEAKKVVTKGDPRVTRVGRFIRKSSIDELPQLINVLRGELSLVGPRPHAVNAHTDNRTWDTVVDGYFARHKVKPGVTGWAQINGWRGEVDTPEKIQKRVEHDVFYIENWSILFDLKILLMTPVSLLNTENAY</sequence>
<keyword evidence="5 9" id="KW-1133">Transmembrane helix</keyword>
<comment type="subcellular location">
    <subcellularLocation>
        <location evidence="1">Membrane</location>
        <topology evidence="1">Multi-pass membrane protein</topology>
    </subcellularLocation>
</comment>
<evidence type="ECO:0000256" key="4">
    <source>
        <dbReference type="ARBA" id="ARBA00022692"/>
    </source>
</evidence>
<dbReference type="GO" id="GO:0016020">
    <property type="term" value="C:membrane"/>
    <property type="evidence" value="ECO:0007669"/>
    <property type="project" value="UniProtKB-SubCell"/>
</dbReference>
<evidence type="ECO:0000259" key="10">
    <source>
        <dbReference type="Pfam" id="PF02397"/>
    </source>
</evidence>
<keyword evidence="6 9" id="KW-0472">Membrane</keyword>
<protein>
    <submittedName>
        <fullName evidence="11">Undecaprenyl-phosphate glucose phosphotransferase</fullName>
    </submittedName>
</protein>
<dbReference type="Gene3D" id="3.40.50.720">
    <property type="entry name" value="NAD(P)-binding Rossmann-like Domain"/>
    <property type="match status" value="1"/>
</dbReference>
<dbReference type="GO" id="GO:0016780">
    <property type="term" value="F:phosphotransferase activity, for other substituted phosphate groups"/>
    <property type="evidence" value="ECO:0007669"/>
    <property type="project" value="TreeGrafter"/>
</dbReference>
<feature type="transmembrane region" description="Helical" evidence="9">
    <location>
        <begin position="108"/>
        <end position="130"/>
    </location>
</feature>
<evidence type="ECO:0000313" key="11">
    <source>
        <dbReference type="EMBL" id="SHL72382.1"/>
    </source>
</evidence>
<gene>
    <name evidence="11" type="ORF">SAMN05444272_1316</name>
</gene>
<evidence type="ECO:0000256" key="3">
    <source>
        <dbReference type="ARBA" id="ARBA00022679"/>
    </source>
</evidence>
<dbReference type="InterPro" id="IPR017475">
    <property type="entry name" value="EPS_sugar_tfrase"/>
</dbReference>
<dbReference type="NCBIfam" id="TIGR03025">
    <property type="entry name" value="EPS_sugtrans"/>
    <property type="match status" value="1"/>
</dbReference>
<accession>A0A1M7CYP6</accession>
<dbReference type="STRING" id="735517.SAMN05444272_1316"/>
<proteinExistence type="inferred from homology"/>
<feature type="transmembrane region" description="Helical" evidence="9">
    <location>
        <begin position="178"/>
        <end position="201"/>
    </location>
</feature>
<dbReference type="GO" id="GO:0000271">
    <property type="term" value="P:polysaccharide biosynthetic process"/>
    <property type="evidence" value="ECO:0007669"/>
    <property type="project" value="UniProtKB-KW"/>
</dbReference>
<feature type="transmembrane region" description="Helical" evidence="9">
    <location>
        <begin position="136"/>
        <end position="157"/>
    </location>
</feature>
<dbReference type="Proteomes" id="UP000186002">
    <property type="component" value="Unassembled WGS sequence"/>
</dbReference>
<keyword evidence="12" id="KW-1185">Reference proteome</keyword>
<comment type="similarity">
    <text evidence="2">Belongs to the bacterial sugar transferase family.</text>
</comment>
<organism evidence="11 12">
    <name type="scientific">Roseibium suaedae</name>
    <dbReference type="NCBI Taxonomy" id="735517"/>
    <lineage>
        <taxon>Bacteria</taxon>
        <taxon>Pseudomonadati</taxon>
        <taxon>Pseudomonadota</taxon>
        <taxon>Alphaproteobacteria</taxon>
        <taxon>Hyphomicrobiales</taxon>
        <taxon>Stappiaceae</taxon>
        <taxon>Roseibium</taxon>
    </lineage>
</organism>
<keyword evidence="3 11" id="KW-0808">Transferase</keyword>
<evidence type="ECO:0000256" key="9">
    <source>
        <dbReference type="SAM" id="Phobius"/>
    </source>
</evidence>
<dbReference type="InterPro" id="IPR017473">
    <property type="entry name" value="Undecaprenyl-P_gluc_Ptfrase"/>
</dbReference>
<reference evidence="11 12" key="1">
    <citation type="submission" date="2016-11" db="EMBL/GenBank/DDBJ databases">
        <authorList>
            <person name="Jaros S."/>
            <person name="Januszkiewicz K."/>
            <person name="Wedrychowicz H."/>
        </authorList>
    </citation>
    <scope>NUCLEOTIDE SEQUENCE [LARGE SCALE GENOMIC DNA]</scope>
    <source>
        <strain evidence="11 12">DSM 22153</strain>
    </source>
</reference>
<name>A0A1M7CYP6_9HYPH</name>
<evidence type="ECO:0000256" key="1">
    <source>
        <dbReference type="ARBA" id="ARBA00004141"/>
    </source>
</evidence>
<evidence type="ECO:0000256" key="8">
    <source>
        <dbReference type="SAM" id="MobiDB-lite"/>
    </source>
</evidence>
<keyword evidence="4 9" id="KW-0812">Transmembrane</keyword>
<feature type="domain" description="Bacterial sugar transferase" evidence="10">
    <location>
        <begin position="374"/>
        <end position="562"/>
    </location>
</feature>
<evidence type="ECO:0000256" key="7">
    <source>
        <dbReference type="ARBA" id="ARBA00023169"/>
    </source>
</evidence>
<dbReference type="AlphaFoldDB" id="A0A1M7CYP6"/>
<dbReference type="EMBL" id="FRBW01000001">
    <property type="protein sequence ID" value="SHL72382.1"/>
    <property type="molecule type" value="Genomic_DNA"/>
</dbReference>
<feature type="compositionally biased region" description="Basic and acidic residues" evidence="8">
    <location>
        <begin position="36"/>
        <end position="46"/>
    </location>
</feature>
<dbReference type="NCBIfam" id="TIGR03023">
    <property type="entry name" value="WcaJ_sugtrans"/>
    <property type="match status" value="1"/>
</dbReference>
<dbReference type="InterPro" id="IPR003362">
    <property type="entry name" value="Bact_transf"/>
</dbReference>
<feature type="transmembrane region" description="Helical" evidence="9">
    <location>
        <begin position="207"/>
        <end position="225"/>
    </location>
</feature>
<evidence type="ECO:0000313" key="12">
    <source>
        <dbReference type="Proteomes" id="UP000186002"/>
    </source>
</evidence>